<dbReference type="RefSeq" id="WP_133224978.1">
    <property type="nucleotide sequence ID" value="NZ_SMRT01000001.1"/>
</dbReference>
<dbReference type="OrthoDB" id="9771544at2"/>
<feature type="transmembrane region" description="Helical" evidence="7">
    <location>
        <begin position="236"/>
        <end position="257"/>
    </location>
</feature>
<reference evidence="9 10" key="1">
    <citation type="submission" date="2019-03" db="EMBL/GenBank/DDBJ databases">
        <title>This is whole genome sequence of Paenibacillus sp MS74 strain.</title>
        <authorList>
            <person name="Trinh H.N."/>
        </authorList>
    </citation>
    <scope>NUCLEOTIDE SEQUENCE [LARGE SCALE GENOMIC DNA]</scope>
    <source>
        <strain evidence="9 10">MS74</strain>
    </source>
</reference>
<dbReference type="Proteomes" id="UP000295636">
    <property type="component" value="Unassembled WGS sequence"/>
</dbReference>
<dbReference type="CDD" id="cd06261">
    <property type="entry name" value="TM_PBP2"/>
    <property type="match status" value="1"/>
</dbReference>
<feature type="domain" description="ABC transmembrane type-1" evidence="8">
    <location>
        <begin position="68"/>
        <end position="261"/>
    </location>
</feature>
<protein>
    <submittedName>
        <fullName evidence="9">Carbohydrate ABC transporter permease</fullName>
    </submittedName>
</protein>
<keyword evidence="6 7" id="KW-0472">Membrane</keyword>
<name>A0A4R5KYF2_9BACL</name>
<evidence type="ECO:0000256" key="2">
    <source>
        <dbReference type="ARBA" id="ARBA00022448"/>
    </source>
</evidence>
<comment type="similarity">
    <text evidence="7">Belongs to the binding-protein-dependent transport system permease family.</text>
</comment>
<comment type="subcellular location">
    <subcellularLocation>
        <location evidence="1 7">Cell membrane</location>
        <topology evidence="1 7">Multi-pass membrane protein</topology>
    </subcellularLocation>
</comment>
<dbReference type="InterPro" id="IPR035906">
    <property type="entry name" value="MetI-like_sf"/>
</dbReference>
<evidence type="ECO:0000256" key="5">
    <source>
        <dbReference type="ARBA" id="ARBA00022989"/>
    </source>
</evidence>
<dbReference type="Pfam" id="PF00528">
    <property type="entry name" value="BPD_transp_1"/>
    <property type="match status" value="1"/>
</dbReference>
<dbReference type="PANTHER" id="PTHR43744">
    <property type="entry name" value="ABC TRANSPORTER PERMEASE PROTEIN MG189-RELATED-RELATED"/>
    <property type="match status" value="1"/>
</dbReference>
<evidence type="ECO:0000256" key="1">
    <source>
        <dbReference type="ARBA" id="ARBA00004651"/>
    </source>
</evidence>
<keyword evidence="3" id="KW-1003">Cell membrane</keyword>
<dbReference type="SUPFAM" id="SSF161098">
    <property type="entry name" value="MetI-like"/>
    <property type="match status" value="1"/>
</dbReference>
<dbReference type="EMBL" id="SMRT01000001">
    <property type="protein sequence ID" value="TDG00269.1"/>
    <property type="molecule type" value="Genomic_DNA"/>
</dbReference>
<feature type="transmembrane region" description="Helical" evidence="7">
    <location>
        <begin position="178"/>
        <end position="203"/>
    </location>
</feature>
<evidence type="ECO:0000313" key="9">
    <source>
        <dbReference type="EMBL" id="TDG00269.1"/>
    </source>
</evidence>
<evidence type="ECO:0000256" key="7">
    <source>
        <dbReference type="RuleBase" id="RU363032"/>
    </source>
</evidence>
<organism evidence="9 10">
    <name type="scientific">Paenibacillus piri</name>
    <dbReference type="NCBI Taxonomy" id="2547395"/>
    <lineage>
        <taxon>Bacteria</taxon>
        <taxon>Bacillati</taxon>
        <taxon>Bacillota</taxon>
        <taxon>Bacilli</taxon>
        <taxon>Bacillales</taxon>
        <taxon>Paenibacillaceae</taxon>
        <taxon>Paenibacillus</taxon>
    </lineage>
</organism>
<evidence type="ECO:0000256" key="6">
    <source>
        <dbReference type="ARBA" id="ARBA00023136"/>
    </source>
</evidence>
<dbReference type="InterPro" id="IPR000515">
    <property type="entry name" value="MetI-like"/>
</dbReference>
<feature type="transmembrane region" description="Helical" evidence="7">
    <location>
        <begin position="103"/>
        <end position="126"/>
    </location>
</feature>
<dbReference type="Gene3D" id="1.10.3720.10">
    <property type="entry name" value="MetI-like"/>
    <property type="match status" value="1"/>
</dbReference>
<keyword evidence="2 7" id="KW-0813">Transport</keyword>
<dbReference type="PROSITE" id="PS50928">
    <property type="entry name" value="ABC_TM1"/>
    <property type="match status" value="1"/>
</dbReference>
<feature type="transmembrane region" description="Helical" evidence="7">
    <location>
        <begin position="138"/>
        <end position="157"/>
    </location>
</feature>
<keyword evidence="5 7" id="KW-1133">Transmembrane helix</keyword>
<evidence type="ECO:0000256" key="4">
    <source>
        <dbReference type="ARBA" id="ARBA00022692"/>
    </source>
</evidence>
<evidence type="ECO:0000256" key="3">
    <source>
        <dbReference type="ARBA" id="ARBA00022475"/>
    </source>
</evidence>
<sequence>MILKQGLLALKYAILVSLALAVLVPFLYVILKSLTPNAILGKALFFPEQLTFDNYRTILFDTPFFRYLLNTIFLAVTITAGSLVFDAMAAFGFSRITFPGRELLFVLVIAMLVVPGEVLLLPRYMIMRDFGWIDDYKALIIPALSSAYAIFFLRQFFLVLPRELEESAFIDGCSRWRVFVQIIVPLVKAPLLTIGLMIFFGAWDEFLWPLTVINTPEKYVLQVAVSLLDTEFSTNIGAKFSNVVLSSLPIVLLFLAIQKHYISGITSGALKG</sequence>
<proteinExistence type="inferred from homology"/>
<evidence type="ECO:0000313" key="10">
    <source>
        <dbReference type="Proteomes" id="UP000295636"/>
    </source>
</evidence>
<keyword evidence="4 7" id="KW-0812">Transmembrane</keyword>
<keyword evidence="10" id="KW-1185">Reference proteome</keyword>
<evidence type="ECO:0000259" key="8">
    <source>
        <dbReference type="PROSITE" id="PS50928"/>
    </source>
</evidence>
<dbReference type="AlphaFoldDB" id="A0A4R5KYF2"/>
<gene>
    <name evidence="9" type="ORF">E1757_01095</name>
</gene>
<accession>A0A4R5KYF2</accession>
<dbReference type="PANTHER" id="PTHR43744:SF12">
    <property type="entry name" value="ABC TRANSPORTER PERMEASE PROTEIN MG189-RELATED"/>
    <property type="match status" value="1"/>
</dbReference>
<feature type="transmembrane region" description="Helical" evidence="7">
    <location>
        <begin position="12"/>
        <end position="31"/>
    </location>
</feature>
<comment type="caution">
    <text evidence="9">The sequence shown here is derived from an EMBL/GenBank/DDBJ whole genome shotgun (WGS) entry which is preliminary data.</text>
</comment>
<dbReference type="GO" id="GO:0005886">
    <property type="term" value="C:plasma membrane"/>
    <property type="evidence" value="ECO:0007669"/>
    <property type="project" value="UniProtKB-SubCell"/>
</dbReference>
<dbReference type="GO" id="GO:0055085">
    <property type="term" value="P:transmembrane transport"/>
    <property type="evidence" value="ECO:0007669"/>
    <property type="project" value="InterPro"/>
</dbReference>
<feature type="transmembrane region" description="Helical" evidence="7">
    <location>
        <begin position="67"/>
        <end position="91"/>
    </location>
</feature>